<evidence type="ECO:0000313" key="1">
    <source>
        <dbReference type="EMBL" id="OJA16914.1"/>
    </source>
</evidence>
<reference evidence="1 2" key="1">
    <citation type="submission" date="2016-03" db="EMBL/GenBank/DDBJ databases">
        <title>Comparative genomics of the ectomycorrhizal sister species Rhizopogon vinicolor and Rhizopogon vesiculosus (Basidiomycota: Boletales) reveals a divergence of the mating type B locus.</title>
        <authorList>
            <person name="Mujic A.B."/>
            <person name="Kuo A."/>
            <person name="Tritt A."/>
            <person name="Lipzen A."/>
            <person name="Chen C."/>
            <person name="Johnson J."/>
            <person name="Sharma A."/>
            <person name="Barry K."/>
            <person name="Grigoriev I.V."/>
            <person name="Spatafora J.W."/>
        </authorList>
    </citation>
    <scope>NUCLEOTIDE SEQUENCE [LARGE SCALE GENOMIC DNA]</scope>
    <source>
        <strain evidence="1 2">AM-OR11-056</strain>
    </source>
</reference>
<gene>
    <name evidence="1" type="ORF">AZE42_13907</name>
</gene>
<organism evidence="1 2">
    <name type="scientific">Rhizopogon vesiculosus</name>
    <dbReference type="NCBI Taxonomy" id="180088"/>
    <lineage>
        <taxon>Eukaryota</taxon>
        <taxon>Fungi</taxon>
        <taxon>Dikarya</taxon>
        <taxon>Basidiomycota</taxon>
        <taxon>Agaricomycotina</taxon>
        <taxon>Agaricomycetes</taxon>
        <taxon>Agaricomycetidae</taxon>
        <taxon>Boletales</taxon>
        <taxon>Suillineae</taxon>
        <taxon>Rhizopogonaceae</taxon>
        <taxon>Rhizopogon</taxon>
    </lineage>
</organism>
<proteinExistence type="predicted"/>
<sequence length="45" mass="5373">MSHRTDYPSYWGMVPKIKQHNFMIFPQDAIYLHFPPILYNTCSPS</sequence>
<name>A0A1J8R568_9AGAM</name>
<protein>
    <submittedName>
        <fullName evidence="1">Uncharacterized protein</fullName>
    </submittedName>
</protein>
<accession>A0A1J8R568</accession>
<keyword evidence="2" id="KW-1185">Reference proteome</keyword>
<dbReference type="EMBL" id="LVVM01002265">
    <property type="protein sequence ID" value="OJA16914.1"/>
    <property type="molecule type" value="Genomic_DNA"/>
</dbReference>
<comment type="caution">
    <text evidence="1">The sequence shown here is derived from an EMBL/GenBank/DDBJ whole genome shotgun (WGS) entry which is preliminary data.</text>
</comment>
<dbReference type="Proteomes" id="UP000183567">
    <property type="component" value="Unassembled WGS sequence"/>
</dbReference>
<dbReference type="AlphaFoldDB" id="A0A1J8R568"/>
<evidence type="ECO:0000313" key="2">
    <source>
        <dbReference type="Proteomes" id="UP000183567"/>
    </source>
</evidence>